<evidence type="ECO:0000256" key="6">
    <source>
        <dbReference type="ARBA" id="ARBA00022692"/>
    </source>
</evidence>
<dbReference type="Proteomes" id="UP000553343">
    <property type="component" value="Unassembled WGS sequence"/>
</dbReference>
<dbReference type="PANTHER" id="PTHR30413">
    <property type="entry name" value="INNER MEMBRANE TRANSPORT PERMEASE"/>
    <property type="match status" value="1"/>
</dbReference>
<dbReference type="EMBL" id="JACADJ010000042">
    <property type="protein sequence ID" value="NWH05667.1"/>
    <property type="molecule type" value="Genomic_DNA"/>
</dbReference>
<feature type="transmembrane region" description="Helical" evidence="9">
    <location>
        <begin position="100"/>
        <end position="125"/>
    </location>
</feature>
<sequence length="253" mass="29134">MNMGLWNYREYILYSVRAKLLSETIRNHLGILWMVLEPIMRMFVYYFVFVYLIHRRTEDFTSFLLIGIIAFTWFSKTLTQGGNSISASGRLIKQLYLPKIIFPTITSLVRTIEFLVVFLTLLIYLATQGYLSVSWTALPGVIFAQFLFIYGITLVMACIIPFIPDISYIISSLMTALFFLSGILFEVKPSNPKYDLFMLNPLAKLLEQYRLIILQGSFPEWLSLVYIGGSGVVMALVVSQIIKKLEFQLPRIV</sequence>
<keyword evidence="3 9" id="KW-0813">Transport</keyword>
<feature type="transmembrane region" description="Helical" evidence="9">
    <location>
        <begin position="221"/>
        <end position="242"/>
    </location>
</feature>
<evidence type="ECO:0000256" key="2">
    <source>
        <dbReference type="ARBA" id="ARBA00007783"/>
    </source>
</evidence>
<evidence type="ECO:0000256" key="8">
    <source>
        <dbReference type="ARBA" id="ARBA00023136"/>
    </source>
</evidence>
<keyword evidence="12" id="KW-1185">Reference proteome</keyword>
<dbReference type="PANTHER" id="PTHR30413:SF8">
    <property type="entry name" value="TRANSPORT PERMEASE PROTEIN"/>
    <property type="match status" value="1"/>
</dbReference>
<dbReference type="GO" id="GO:0015920">
    <property type="term" value="P:lipopolysaccharide transport"/>
    <property type="evidence" value="ECO:0007669"/>
    <property type="project" value="TreeGrafter"/>
</dbReference>
<evidence type="ECO:0000256" key="9">
    <source>
        <dbReference type="RuleBase" id="RU361157"/>
    </source>
</evidence>
<keyword evidence="8 9" id="KW-0472">Membrane</keyword>
<keyword evidence="6 9" id="KW-0812">Transmembrane</keyword>
<keyword evidence="5" id="KW-0997">Cell inner membrane</keyword>
<accession>A0A850TBQ3</accession>
<gene>
    <name evidence="11" type="ORF">HXW94_11845</name>
</gene>
<keyword evidence="7 9" id="KW-1133">Transmembrane helix</keyword>
<comment type="similarity">
    <text evidence="2 9">Belongs to the ABC-2 integral membrane protein family.</text>
</comment>
<evidence type="ECO:0000256" key="4">
    <source>
        <dbReference type="ARBA" id="ARBA00022475"/>
    </source>
</evidence>
<feature type="transmembrane region" description="Helical" evidence="9">
    <location>
        <begin position="137"/>
        <end position="159"/>
    </location>
</feature>
<proteinExistence type="inferred from homology"/>
<evidence type="ECO:0000256" key="7">
    <source>
        <dbReference type="ARBA" id="ARBA00022989"/>
    </source>
</evidence>
<organism evidence="11 12">
    <name type="scientific">Desulfobacter latus</name>
    <dbReference type="NCBI Taxonomy" id="2292"/>
    <lineage>
        <taxon>Bacteria</taxon>
        <taxon>Pseudomonadati</taxon>
        <taxon>Thermodesulfobacteriota</taxon>
        <taxon>Desulfobacteria</taxon>
        <taxon>Desulfobacterales</taxon>
        <taxon>Desulfobacteraceae</taxon>
        <taxon>Desulfobacter</taxon>
    </lineage>
</organism>
<dbReference type="RefSeq" id="WP_178367125.1">
    <property type="nucleotide sequence ID" value="NZ_JACADJ010000042.1"/>
</dbReference>
<dbReference type="InterPro" id="IPR047817">
    <property type="entry name" value="ABC2_TM_bact-type"/>
</dbReference>
<evidence type="ECO:0000259" key="10">
    <source>
        <dbReference type="PROSITE" id="PS51012"/>
    </source>
</evidence>
<comment type="subcellular location">
    <subcellularLocation>
        <location evidence="1">Cell inner membrane</location>
        <topology evidence="1">Multi-pass membrane protein</topology>
    </subcellularLocation>
    <subcellularLocation>
        <location evidence="9">Cell membrane</location>
        <topology evidence="9">Multi-pass membrane protein</topology>
    </subcellularLocation>
</comment>
<dbReference type="PROSITE" id="PS51012">
    <property type="entry name" value="ABC_TM2"/>
    <property type="match status" value="1"/>
</dbReference>
<dbReference type="Pfam" id="PF01061">
    <property type="entry name" value="ABC2_membrane"/>
    <property type="match status" value="1"/>
</dbReference>
<dbReference type="GO" id="GO:0140359">
    <property type="term" value="F:ABC-type transporter activity"/>
    <property type="evidence" value="ECO:0007669"/>
    <property type="project" value="InterPro"/>
</dbReference>
<feature type="transmembrane region" description="Helical" evidence="9">
    <location>
        <begin position="29"/>
        <end position="54"/>
    </location>
</feature>
<comment type="caution">
    <text evidence="11">The sequence shown here is derived from an EMBL/GenBank/DDBJ whole genome shotgun (WGS) entry which is preliminary data.</text>
</comment>
<reference evidence="11 12" key="1">
    <citation type="submission" date="2020-06" db="EMBL/GenBank/DDBJ databases">
        <title>High-quality draft genome of sulfate reducer Desulfobacter latus type strain AcrS2 isolated from marine sediment.</title>
        <authorList>
            <person name="Hoppe M."/>
            <person name="Larsen C.K."/>
            <person name="Marshall I.P.G."/>
            <person name="Schramm A."/>
            <person name="Marietou A.G."/>
        </authorList>
    </citation>
    <scope>NUCLEOTIDE SEQUENCE [LARGE SCALE GENOMIC DNA]</scope>
    <source>
        <strain evidence="11 12">AcRS2</strain>
    </source>
</reference>
<dbReference type="InterPro" id="IPR013525">
    <property type="entry name" value="ABC2_TM"/>
</dbReference>
<evidence type="ECO:0000256" key="5">
    <source>
        <dbReference type="ARBA" id="ARBA00022519"/>
    </source>
</evidence>
<comment type="caution">
    <text evidence="9">Lacks conserved residue(s) required for the propagation of feature annotation.</text>
</comment>
<evidence type="ECO:0000256" key="1">
    <source>
        <dbReference type="ARBA" id="ARBA00004429"/>
    </source>
</evidence>
<evidence type="ECO:0000313" key="11">
    <source>
        <dbReference type="EMBL" id="NWH05667.1"/>
    </source>
</evidence>
<feature type="transmembrane region" description="Helical" evidence="9">
    <location>
        <begin position="166"/>
        <end position="185"/>
    </location>
</feature>
<dbReference type="GO" id="GO:0005886">
    <property type="term" value="C:plasma membrane"/>
    <property type="evidence" value="ECO:0007669"/>
    <property type="project" value="UniProtKB-SubCell"/>
</dbReference>
<feature type="domain" description="ABC transmembrane type-2" evidence="10">
    <location>
        <begin position="29"/>
        <end position="245"/>
    </location>
</feature>
<evidence type="ECO:0000256" key="3">
    <source>
        <dbReference type="ARBA" id="ARBA00022448"/>
    </source>
</evidence>
<dbReference type="AlphaFoldDB" id="A0A850TBQ3"/>
<evidence type="ECO:0000313" key="12">
    <source>
        <dbReference type="Proteomes" id="UP000553343"/>
    </source>
</evidence>
<protein>
    <recommendedName>
        <fullName evidence="9">Transport permease protein</fullName>
    </recommendedName>
</protein>
<keyword evidence="4 9" id="KW-1003">Cell membrane</keyword>
<name>A0A850TBQ3_9BACT</name>